<dbReference type="PANTHER" id="PTHR45840:SF10">
    <property type="entry name" value="RHOMBOID PROTEASE"/>
    <property type="match status" value="1"/>
</dbReference>
<protein>
    <recommendedName>
        <fullName evidence="8">Peptidase S54 rhomboid domain-containing protein</fullName>
    </recommendedName>
</protein>
<feature type="transmembrane region" description="Helical" evidence="7">
    <location>
        <begin position="234"/>
        <end position="255"/>
    </location>
</feature>
<evidence type="ECO:0000256" key="2">
    <source>
        <dbReference type="ARBA" id="ARBA00009045"/>
    </source>
</evidence>
<feature type="transmembrane region" description="Helical" evidence="7">
    <location>
        <begin position="180"/>
        <end position="201"/>
    </location>
</feature>
<evidence type="ECO:0000256" key="7">
    <source>
        <dbReference type="SAM" id="Phobius"/>
    </source>
</evidence>
<evidence type="ECO:0000256" key="5">
    <source>
        <dbReference type="ARBA" id="ARBA00023136"/>
    </source>
</evidence>
<sequence length="298" mass="33036">MAPDAEDCETTRLNADYEVPTHLGRRVLPEQAPPAQAWTVNEQSRERSPGESRHLLPGETYKPKSRLQAGLTLGVHSKYPQKPLNIKISQKTRFQKRKEKLIEVLKPPYFILSMIFLIICIQLFGSEDLRVNLEWSPTQWRQEPWRLLTYGLVHAHASHLALNALVALAVGWRLEREQGWWRVVIVWTCGVLAGALGAGALQPRVRVVGASAAVYALLTAHLPNVCLRFGHIPLWWFRPLSVVVLGASEGVWALMRATPEGSGATAGHPPVSYEHVAWAAHVLGAAVGIPLAFIVFTG</sequence>
<dbReference type="SUPFAM" id="SSF144091">
    <property type="entry name" value="Rhomboid-like"/>
    <property type="match status" value="1"/>
</dbReference>
<evidence type="ECO:0000256" key="1">
    <source>
        <dbReference type="ARBA" id="ARBA00004141"/>
    </source>
</evidence>
<evidence type="ECO:0000313" key="9">
    <source>
        <dbReference type="EMBL" id="KOB71150.1"/>
    </source>
</evidence>
<dbReference type="Gene3D" id="1.20.1540.10">
    <property type="entry name" value="Rhomboid-like"/>
    <property type="match status" value="1"/>
</dbReference>
<feature type="transmembrane region" description="Helical" evidence="7">
    <location>
        <begin position="107"/>
        <end position="125"/>
    </location>
</feature>
<proteinExistence type="inferred from homology"/>
<feature type="region of interest" description="Disordered" evidence="6">
    <location>
        <begin position="26"/>
        <end position="59"/>
    </location>
</feature>
<feature type="transmembrane region" description="Helical" evidence="7">
    <location>
        <begin position="145"/>
        <end position="168"/>
    </location>
</feature>
<comment type="subcellular location">
    <subcellularLocation>
        <location evidence="1">Membrane</location>
        <topology evidence="1">Multi-pass membrane protein</topology>
    </subcellularLocation>
</comment>
<evidence type="ECO:0000313" key="10">
    <source>
        <dbReference type="Proteomes" id="UP000037510"/>
    </source>
</evidence>
<feature type="compositionally biased region" description="Basic and acidic residues" evidence="6">
    <location>
        <begin position="43"/>
        <end position="56"/>
    </location>
</feature>
<dbReference type="Pfam" id="PF01694">
    <property type="entry name" value="Rhomboid"/>
    <property type="match status" value="1"/>
</dbReference>
<evidence type="ECO:0000256" key="3">
    <source>
        <dbReference type="ARBA" id="ARBA00022692"/>
    </source>
</evidence>
<dbReference type="GO" id="GO:0016020">
    <property type="term" value="C:membrane"/>
    <property type="evidence" value="ECO:0007669"/>
    <property type="project" value="UniProtKB-SubCell"/>
</dbReference>
<accession>A0A0L7L706</accession>
<dbReference type="InterPro" id="IPR022764">
    <property type="entry name" value="Peptidase_S54_rhomboid_dom"/>
</dbReference>
<organism evidence="9 10">
    <name type="scientific">Operophtera brumata</name>
    <name type="common">Winter moth</name>
    <name type="synonym">Phalaena brumata</name>
    <dbReference type="NCBI Taxonomy" id="104452"/>
    <lineage>
        <taxon>Eukaryota</taxon>
        <taxon>Metazoa</taxon>
        <taxon>Ecdysozoa</taxon>
        <taxon>Arthropoda</taxon>
        <taxon>Hexapoda</taxon>
        <taxon>Insecta</taxon>
        <taxon>Pterygota</taxon>
        <taxon>Neoptera</taxon>
        <taxon>Endopterygota</taxon>
        <taxon>Lepidoptera</taxon>
        <taxon>Glossata</taxon>
        <taxon>Ditrysia</taxon>
        <taxon>Geometroidea</taxon>
        <taxon>Geometridae</taxon>
        <taxon>Larentiinae</taxon>
        <taxon>Operophtera</taxon>
    </lineage>
</organism>
<keyword evidence="3 7" id="KW-0812">Transmembrane</keyword>
<dbReference type="STRING" id="104452.A0A0L7L706"/>
<feature type="transmembrane region" description="Helical" evidence="7">
    <location>
        <begin position="207"/>
        <end position="227"/>
    </location>
</feature>
<comment type="caution">
    <text evidence="9">The sequence shown here is derived from an EMBL/GenBank/DDBJ whole genome shotgun (WGS) entry which is preliminary data.</text>
</comment>
<evidence type="ECO:0000259" key="8">
    <source>
        <dbReference type="Pfam" id="PF01694"/>
    </source>
</evidence>
<dbReference type="AlphaFoldDB" id="A0A0L7L706"/>
<evidence type="ECO:0000256" key="6">
    <source>
        <dbReference type="SAM" id="MobiDB-lite"/>
    </source>
</evidence>
<dbReference type="PANTHER" id="PTHR45840">
    <property type="entry name" value="RHOMBOID-RELATED PROTEIN"/>
    <property type="match status" value="1"/>
</dbReference>
<dbReference type="InterPro" id="IPR051739">
    <property type="entry name" value="Rhomboid_IM_Serine_Proteases"/>
</dbReference>
<name>A0A0L7L706_OPEBR</name>
<keyword evidence="10" id="KW-1185">Reference proteome</keyword>
<feature type="domain" description="Peptidase S54 rhomboid" evidence="8">
    <location>
        <begin position="142"/>
        <end position="296"/>
    </location>
</feature>
<comment type="similarity">
    <text evidence="2">Belongs to the peptidase S54 family.</text>
</comment>
<dbReference type="Proteomes" id="UP000037510">
    <property type="component" value="Unassembled WGS sequence"/>
</dbReference>
<gene>
    <name evidence="9" type="ORF">OBRU01_14314</name>
</gene>
<dbReference type="EMBL" id="JTDY01002588">
    <property type="protein sequence ID" value="KOB71150.1"/>
    <property type="molecule type" value="Genomic_DNA"/>
</dbReference>
<reference evidence="9 10" key="1">
    <citation type="journal article" date="2015" name="Genome Biol. Evol.">
        <title>The genome of winter moth (Operophtera brumata) provides a genomic perspective on sexual dimorphism and phenology.</title>
        <authorList>
            <person name="Derks M.F."/>
            <person name="Smit S."/>
            <person name="Salis L."/>
            <person name="Schijlen E."/>
            <person name="Bossers A."/>
            <person name="Mateman C."/>
            <person name="Pijl A.S."/>
            <person name="de Ridder D."/>
            <person name="Groenen M.A."/>
            <person name="Visser M.E."/>
            <person name="Megens H.J."/>
        </authorList>
    </citation>
    <scope>NUCLEOTIDE SEQUENCE [LARGE SCALE GENOMIC DNA]</scope>
    <source>
        <strain evidence="9">WM2013NL</strain>
        <tissue evidence="9">Head and thorax</tissue>
    </source>
</reference>
<feature type="transmembrane region" description="Helical" evidence="7">
    <location>
        <begin position="275"/>
        <end position="296"/>
    </location>
</feature>
<dbReference type="InterPro" id="IPR035952">
    <property type="entry name" value="Rhomboid-like_sf"/>
</dbReference>
<evidence type="ECO:0000256" key="4">
    <source>
        <dbReference type="ARBA" id="ARBA00022989"/>
    </source>
</evidence>
<dbReference type="GO" id="GO:0004252">
    <property type="term" value="F:serine-type endopeptidase activity"/>
    <property type="evidence" value="ECO:0007669"/>
    <property type="project" value="InterPro"/>
</dbReference>
<keyword evidence="4 7" id="KW-1133">Transmembrane helix</keyword>
<keyword evidence="5 7" id="KW-0472">Membrane</keyword>